<evidence type="ECO:0000313" key="2">
    <source>
        <dbReference type="Proteomes" id="UP000291469"/>
    </source>
</evidence>
<protein>
    <submittedName>
        <fullName evidence="1">DUF1015 domain-containing protein</fullName>
    </submittedName>
</protein>
<dbReference type="InterPro" id="IPR008323">
    <property type="entry name" value="UCP033563"/>
</dbReference>
<dbReference type="Proteomes" id="UP000291469">
    <property type="component" value="Chromosome"/>
</dbReference>
<dbReference type="PANTHER" id="PTHR36454:SF1">
    <property type="entry name" value="DUF1015 DOMAIN-CONTAINING PROTEIN"/>
    <property type="match status" value="1"/>
</dbReference>
<dbReference type="OrthoDB" id="9781616at2"/>
<evidence type="ECO:0000313" key="1">
    <source>
        <dbReference type="EMBL" id="QBI20562.1"/>
    </source>
</evidence>
<dbReference type="AlphaFoldDB" id="A0A411YHK5"/>
<dbReference type="KEGG" id="erz:ER308_13990"/>
<organism evidence="1 2">
    <name type="scientific">Egibacter rhizosphaerae</name>
    <dbReference type="NCBI Taxonomy" id="1670831"/>
    <lineage>
        <taxon>Bacteria</taxon>
        <taxon>Bacillati</taxon>
        <taxon>Actinomycetota</taxon>
        <taxon>Nitriliruptoria</taxon>
        <taxon>Egibacterales</taxon>
        <taxon>Egibacteraceae</taxon>
        <taxon>Egibacter</taxon>
    </lineage>
</organism>
<dbReference type="EMBL" id="CP036402">
    <property type="protein sequence ID" value="QBI20562.1"/>
    <property type="molecule type" value="Genomic_DNA"/>
</dbReference>
<dbReference type="RefSeq" id="WP_131155557.1">
    <property type="nucleotide sequence ID" value="NZ_CP036402.1"/>
</dbReference>
<accession>A0A411YHK5</accession>
<name>A0A411YHK5_9ACTN</name>
<proteinExistence type="predicted"/>
<sequence>MASVRPFQALRFDPAAAGPLETLVAPPYDVISSAQRDELQASSPHNITHLTLPDSADGAARTLADWRQRGVLVRDERPAAYVIEQDFVGPDGIARTRTGLAASLEVEPYEAGTILPHERTHRGPKEDRLRLLREVHTQLEPIFCLYHGPPPLDRPDRPPDLEIEGTRVWRVEDDGAVSDGFADRELLIADGHHRYETALAFHEEMGTPESGRTLAVLVSSRDDGLAIFPTHRVFERAPEAAGSLPVDVVSSHDDAHEALASLADLDYERPAAIRYAADKAELLVGPPGELDVQLVDRLGHDGISYTPRAEEATASVDRGEADVAFLIRALRIEDVFAVARRGEVMPQKSTYFYPKLTSGLLLHPV</sequence>
<reference evidence="1 2" key="1">
    <citation type="submission" date="2019-01" db="EMBL/GenBank/DDBJ databases">
        <title>Egibacter rhizosphaerae EGI 80759T.</title>
        <authorList>
            <person name="Chen D.-D."/>
            <person name="Tian Y."/>
            <person name="Jiao J.-Y."/>
            <person name="Zhang X.-T."/>
            <person name="Zhang Y.-G."/>
            <person name="Zhang Y."/>
            <person name="Xiao M."/>
            <person name="Shu W.-S."/>
            <person name="Li W.-J."/>
        </authorList>
    </citation>
    <scope>NUCLEOTIDE SEQUENCE [LARGE SCALE GENOMIC DNA]</scope>
    <source>
        <strain evidence="1 2">EGI 80759</strain>
    </source>
</reference>
<dbReference type="Pfam" id="PF06245">
    <property type="entry name" value="DUF1015"/>
    <property type="match status" value="1"/>
</dbReference>
<gene>
    <name evidence="1" type="ORF">ER308_13990</name>
</gene>
<keyword evidence="2" id="KW-1185">Reference proteome</keyword>
<dbReference type="PANTHER" id="PTHR36454">
    <property type="entry name" value="LMO2823 PROTEIN"/>
    <property type="match status" value="1"/>
</dbReference>